<dbReference type="GO" id="GO:0015271">
    <property type="term" value="F:outward rectifier potassium channel activity"/>
    <property type="evidence" value="ECO:0000318"/>
    <property type="project" value="GO_Central"/>
</dbReference>
<dbReference type="AlphaFoldDB" id="A7RLC4"/>
<keyword evidence="6 9" id="KW-0472">Membrane</keyword>
<comment type="similarity">
    <text evidence="8">Belongs to the two pore domain potassium channel (TC 1.A.1.8) family.</text>
</comment>
<dbReference type="OMA" id="PLTYWLL"/>
<evidence type="ECO:0000256" key="1">
    <source>
        <dbReference type="ARBA" id="ARBA00004141"/>
    </source>
</evidence>
<evidence type="ECO:0000256" key="4">
    <source>
        <dbReference type="ARBA" id="ARBA00022989"/>
    </source>
</evidence>
<dbReference type="PhylomeDB" id="A7RLC4"/>
<dbReference type="InterPro" id="IPR003280">
    <property type="entry name" value="2pore_dom_K_chnl"/>
</dbReference>
<dbReference type="EMBL" id="DS469518">
    <property type="protein sequence ID" value="EDO47667.1"/>
    <property type="molecule type" value="Genomic_DNA"/>
</dbReference>
<dbReference type="SUPFAM" id="SSF81324">
    <property type="entry name" value="Voltage-gated potassium channels"/>
    <property type="match status" value="2"/>
</dbReference>
<evidence type="ECO:0000259" key="11">
    <source>
        <dbReference type="Pfam" id="PF07885"/>
    </source>
</evidence>
<keyword evidence="3 8" id="KW-0812">Transmembrane</keyword>
<keyword evidence="5 8" id="KW-0406">Ion transport</keyword>
<reference evidence="12 13" key="1">
    <citation type="journal article" date="2007" name="Science">
        <title>Sea anemone genome reveals ancestral eumetazoan gene repertoire and genomic organization.</title>
        <authorList>
            <person name="Putnam N.H."/>
            <person name="Srivastava M."/>
            <person name="Hellsten U."/>
            <person name="Dirks B."/>
            <person name="Chapman J."/>
            <person name="Salamov A."/>
            <person name="Terry A."/>
            <person name="Shapiro H."/>
            <person name="Lindquist E."/>
            <person name="Kapitonov V.V."/>
            <person name="Jurka J."/>
            <person name="Genikhovich G."/>
            <person name="Grigoriev I.V."/>
            <person name="Lucas S.M."/>
            <person name="Steele R.E."/>
            <person name="Finnerty J.R."/>
            <person name="Technau U."/>
            <person name="Martindale M.Q."/>
            <person name="Rokhsar D.S."/>
        </authorList>
    </citation>
    <scope>NUCLEOTIDE SEQUENCE [LARGE SCALE GENOMIC DNA]</scope>
    <source>
        <strain evidence="13">CH2 X CH6</strain>
    </source>
</reference>
<feature type="signal peptide" evidence="10">
    <location>
        <begin position="1"/>
        <end position="20"/>
    </location>
</feature>
<feature type="transmembrane region" description="Helical" evidence="9">
    <location>
        <begin position="149"/>
        <end position="173"/>
    </location>
</feature>
<evidence type="ECO:0000256" key="9">
    <source>
        <dbReference type="SAM" id="Phobius"/>
    </source>
</evidence>
<dbReference type="InterPro" id="IPR013099">
    <property type="entry name" value="K_chnl_dom"/>
</dbReference>
<accession>A7RLC4</accession>
<dbReference type="GO" id="GO:0005886">
    <property type="term" value="C:plasma membrane"/>
    <property type="evidence" value="ECO:0000318"/>
    <property type="project" value="GO_Central"/>
</dbReference>
<organism evidence="12 13">
    <name type="scientific">Nematostella vectensis</name>
    <name type="common">Starlet sea anemone</name>
    <dbReference type="NCBI Taxonomy" id="45351"/>
    <lineage>
        <taxon>Eukaryota</taxon>
        <taxon>Metazoa</taxon>
        <taxon>Cnidaria</taxon>
        <taxon>Anthozoa</taxon>
        <taxon>Hexacorallia</taxon>
        <taxon>Actiniaria</taxon>
        <taxon>Edwardsiidae</taxon>
        <taxon>Nematostella</taxon>
    </lineage>
</organism>
<keyword evidence="2 8" id="KW-0813">Transport</keyword>
<dbReference type="PANTHER" id="PTHR11003">
    <property type="entry name" value="POTASSIUM CHANNEL, SUBFAMILY K"/>
    <property type="match status" value="1"/>
</dbReference>
<feature type="non-terminal residue" evidence="12">
    <location>
        <position position="1"/>
    </location>
</feature>
<evidence type="ECO:0000313" key="13">
    <source>
        <dbReference type="Proteomes" id="UP000001593"/>
    </source>
</evidence>
<evidence type="ECO:0000256" key="5">
    <source>
        <dbReference type="ARBA" id="ARBA00023065"/>
    </source>
</evidence>
<comment type="subcellular location">
    <subcellularLocation>
        <location evidence="1">Membrane</location>
        <topology evidence="1">Multi-pass membrane protein</topology>
    </subcellularLocation>
</comment>
<feature type="chain" id="PRO_5002714315" description="Potassium channel domain-containing protein" evidence="10">
    <location>
        <begin position="21"/>
        <end position="199"/>
    </location>
</feature>
<evidence type="ECO:0000256" key="3">
    <source>
        <dbReference type="ARBA" id="ARBA00022692"/>
    </source>
</evidence>
<keyword evidence="4 9" id="KW-1133">Transmembrane helix</keyword>
<keyword evidence="10" id="KW-0732">Signal</keyword>
<dbReference type="GO" id="GO:0071805">
    <property type="term" value="P:potassium ion transmembrane transport"/>
    <property type="evidence" value="ECO:0000318"/>
    <property type="project" value="GO_Central"/>
</dbReference>
<feature type="transmembrane region" description="Helical" evidence="9">
    <location>
        <begin position="179"/>
        <end position="198"/>
    </location>
</feature>
<name>A7RLC4_NEMVE</name>
<evidence type="ECO:0000256" key="6">
    <source>
        <dbReference type="ARBA" id="ARBA00023136"/>
    </source>
</evidence>
<feature type="domain" description="Potassium channel" evidence="11">
    <location>
        <begin position="67"/>
        <end position="123"/>
    </location>
</feature>
<feature type="domain" description="Potassium channel" evidence="11">
    <location>
        <begin position="161"/>
        <end position="199"/>
    </location>
</feature>
<evidence type="ECO:0000256" key="10">
    <source>
        <dbReference type="SAM" id="SignalP"/>
    </source>
</evidence>
<gene>
    <name evidence="12" type="ORF">NEMVEDRAFT_v1g85807</name>
</gene>
<evidence type="ECO:0000256" key="2">
    <source>
        <dbReference type="ARBA" id="ARBA00022448"/>
    </source>
</evidence>
<dbReference type="GO" id="GO:0022841">
    <property type="term" value="F:potassium ion leak channel activity"/>
    <property type="evidence" value="ECO:0000318"/>
    <property type="project" value="GO_Central"/>
</dbReference>
<keyword evidence="7 8" id="KW-0407">Ion channel</keyword>
<evidence type="ECO:0000313" key="12">
    <source>
        <dbReference type="EMBL" id="EDO47667.1"/>
    </source>
</evidence>
<dbReference type="Gene3D" id="1.10.287.70">
    <property type="match status" value="1"/>
</dbReference>
<keyword evidence="13" id="KW-1185">Reference proteome</keyword>
<dbReference type="PANTHER" id="PTHR11003:SF345">
    <property type="entry name" value="TWIK FAMILY OF POTASSIUM CHANNELS PROTEIN 18"/>
    <property type="match status" value="1"/>
</dbReference>
<proteinExistence type="inferred from homology"/>
<dbReference type="Proteomes" id="UP000001593">
    <property type="component" value="Unassembled WGS sequence"/>
</dbReference>
<sequence>MALFLSYIFLGAVIFQALEAKNEMAERRAMSFARLKFQQRYNISDEDMKVFLERIEEIVDHGFSREWSRRWSLLGSLFFAGTVVTTIGYGHVTPCTISGRVFCIFYALVGIPLTWLLLSTLAQGVNNMICASIRYLYDRFSRTQPSRVGLKCALVTSCISMIMILIIATFAHYLEGWSFFNGIYFGFITLTTIGFGDFV</sequence>
<evidence type="ECO:0000256" key="7">
    <source>
        <dbReference type="ARBA" id="ARBA00023303"/>
    </source>
</evidence>
<dbReference type="Pfam" id="PF07885">
    <property type="entry name" value="Ion_trans_2"/>
    <property type="match status" value="2"/>
</dbReference>
<dbReference type="PRINTS" id="PR01333">
    <property type="entry name" value="2POREKCHANEL"/>
</dbReference>
<protein>
    <recommendedName>
        <fullName evidence="11">Potassium channel domain-containing protein</fullName>
    </recommendedName>
</protein>
<evidence type="ECO:0000256" key="8">
    <source>
        <dbReference type="RuleBase" id="RU003857"/>
    </source>
</evidence>
<feature type="transmembrane region" description="Helical" evidence="9">
    <location>
        <begin position="71"/>
        <end position="90"/>
    </location>
</feature>
<feature type="transmembrane region" description="Helical" evidence="9">
    <location>
        <begin position="97"/>
        <end position="115"/>
    </location>
</feature>
<dbReference type="InParanoid" id="A7RLC4"/>
<dbReference type="HOGENOM" id="CLU_022504_1_0_1"/>
<dbReference type="eggNOG" id="KOG4404">
    <property type="taxonomic scope" value="Eukaryota"/>
</dbReference>